<organism evidence="2 3">
    <name type="scientific">Clostridium chromiireducens</name>
    <dbReference type="NCBI Taxonomy" id="225345"/>
    <lineage>
        <taxon>Bacteria</taxon>
        <taxon>Bacillati</taxon>
        <taxon>Bacillota</taxon>
        <taxon>Clostridia</taxon>
        <taxon>Eubacteriales</taxon>
        <taxon>Clostridiaceae</taxon>
        <taxon>Clostridium</taxon>
    </lineage>
</organism>
<comment type="caution">
    <text evidence="2">The sequence shown here is derived from an EMBL/GenBank/DDBJ whole genome shotgun (WGS) entry which is preliminary data.</text>
</comment>
<gene>
    <name evidence="2" type="ORF">CLCHR_36940</name>
</gene>
<accession>A0A1V4IGG4</accession>
<protein>
    <submittedName>
        <fullName evidence="2">Uncharacterized protein</fullName>
    </submittedName>
</protein>
<evidence type="ECO:0000313" key="2">
    <source>
        <dbReference type="EMBL" id="OPJ59091.1"/>
    </source>
</evidence>
<dbReference type="AlphaFoldDB" id="A0A1V4IGG4"/>
<keyword evidence="1" id="KW-0812">Transmembrane</keyword>
<keyword evidence="1" id="KW-0472">Membrane</keyword>
<proteinExistence type="predicted"/>
<evidence type="ECO:0000313" key="3">
    <source>
        <dbReference type="Proteomes" id="UP000191056"/>
    </source>
</evidence>
<feature type="transmembrane region" description="Helical" evidence="1">
    <location>
        <begin position="12"/>
        <end position="37"/>
    </location>
</feature>
<keyword evidence="1" id="KW-1133">Transmembrane helix</keyword>
<sequence>MIQVPKWLRLFALDAIVSIVFCISVEVVFISIVVATVSSIPAEISSVAADTYCICSDNFNMLSSVFFLAYFINVEIHINGGGGIGSEVLIFWKLEVDN</sequence>
<reference evidence="2 3" key="1">
    <citation type="submission" date="2017-03" db="EMBL/GenBank/DDBJ databases">
        <title>Genome sequence of Clostridium chromiireducens DSM 23318.</title>
        <authorList>
            <person name="Poehlein A."/>
            <person name="Daniel R."/>
        </authorList>
    </citation>
    <scope>NUCLEOTIDE SEQUENCE [LARGE SCALE GENOMIC DNA]</scope>
    <source>
        <strain evidence="2 3">DSM 23318</strain>
    </source>
</reference>
<dbReference type="EMBL" id="MZGT01000059">
    <property type="protein sequence ID" value="OPJ59091.1"/>
    <property type="molecule type" value="Genomic_DNA"/>
</dbReference>
<dbReference type="Proteomes" id="UP000191056">
    <property type="component" value="Unassembled WGS sequence"/>
</dbReference>
<keyword evidence="3" id="KW-1185">Reference proteome</keyword>
<name>A0A1V4IGG4_9CLOT</name>
<evidence type="ECO:0000256" key="1">
    <source>
        <dbReference type="SAM" id="Phobius"/>
    </source>
</evidence>